<dbReference type="Gene3D" id="3.30.70.2390">
    <property type="match status" value="1"/>
</dbReference>
<feature type="domain" description="LytR/CpsA/Psr regulator C-terminal" evidence="3">
    <location>
        <begin position="284"/>
        <end position="384"/>
    </location>
</feature>
<evidence type="ECO:0000259" key="2">
    <source>
        <dbReference type="Pfam" id="PF03816"/>
    </source>
</evidence>
<dbReference type="Pfam" id="PF03816">
    <property type="entry name" value="LytR_cpsA_psr"/>
    <property type="match status" value="1"/>
</dbReference>
<dbReference type="InterPro" id="IPR050922">
    <property type="entry name" value="LytR/CpsA/Psr_CW_biosynth"/>
</dbReference>
<evidence type="ECO:0000259" key="3">
    <source>
        <dbReference type="Pfam" id="PF13399"/>
    </source>
</evidence>
<proteinExistence type="inferred from homology"/>
<sequence>MFAMRRVAIGVGLVLTAVAVALFVLFSQTEVARTFRQGSPVHVLFIRVDEGASGRTQADAMAVAIVQPGGKTTWLSVPQGLVWPNAPGGASILDLYASEGVVGLSRRLSLLLEVPLSYWVVVDSAAFRAIVDALGGVELSVESRLVYQDRARNLFIDIPAGSHLFDGRMALDYVRYQDGDELARVARQHALLRALIQKAASIPMAQWRPLVEMVHRTVETNLSLWETLDLVRALGDLAPERFTFSAVPSVARPGSPQARVPDLVRLRKVVQAAVGGRAYFTRDEVRVLVLNGTGQRLLATRTGAWLTDLGFEVTAISDADRSNYPRTYIVVREETRDKGRALYEVMAASVQPGVQIQTDREFDMTRVGGWPKDVDLILILGAGFDVRS</sequence>
<dbReference type="AlphaFoldDB" id="A0A410FTZ8"/>
<comment type="similarity">
    <text evidence="1">Belongs to the LytR/CpsA/Psr (LCP) family.</text>
</comment>
<gene>
    <name evidence="4" type="ORF">BIP78_0634</name>
</gene>
<evidence type="ECO:0000313" key="5">
    <source>
        <dbReference type="Proteomes" id="UP000287233"/>
    </source>
</evidence>
<dbReference type="EMBL" id="CP034928">
    <property type="protein sequence ID" value="QAA76400.1"/>
    <property type="molecule type" value="Genomic_DNA"/>
</dbReference>
<dbReference type="KEGG" id="bih:BIP78_0634"/>
<reference evidence="5" key="1">
    <citation type="submission" date="2018-12" db="EMBL/GenBank/DDBJ databases">
        <title>Complete genome sequence of an uncultured bacterium of the candidate phylum Bipolaricaulota.</title>
        <authorList>
            <person name="Kadnikov V.V."/>
            <person name="Mardanov A.V."/>
            <person name="Beletsky A.V."/>
            <person name="Frank Y.A."/>
            <person name="Karnachuk O.V."/>
            <person name="Ravin N.V."/>
        </authorList>
    </citation>
    <scope>NUCLEOTIDE SEQUENCE [LARGE SCALE GENOMIC DNA]</scope>
</reference>
<dbReference type="Gene3D" id="3.40.630.190">
    <property type="entry name" value="LCP protein"/>
    <property type="match status" value="1"/>
</dbReference>
<organism evidence="4 5">
    <name type="scientific">Bipolaricaulis sibiricus</name>
    <dbReference type="NCBI Taxonomy" id="2501609"/>
    <lineage>
        <taxon>Bacteria</taxon>
        <taxon>Candidatus Bipolaricaulota</taxon>
        <taxon>Candidatus Bipolaricaulia</taxon>
        <taxon>Candidatus Bipolaricaulales</taxon>
        <taxon>Candidatus Bipolaricaulaceae</taxon>
        <taxon>Candidatus Bipolaricaulis</taxon>
    </lineage>
</organism>
<evidence type="ECO:0000256" key="1">
    <source>
        <dbReference type="ARBA" id="ARBA00006068"/>
    </source>
</evidence>
<accession>A0A410FTZ8</accession>
<dbReference type="InterPro" id="IPR004474">
    <property type="entry name" value="LytR_CpsA_psr"/>
</dbReference>
<evidence type="ECO:0008006" key="6">
    <source>
        <dbReference type="Google" id="ProtNLM"/>
    </source>
</evidence>
<protein>
    <recommendedName>
        <fullName evidence="6">Cell envelope-related transcriptional attenuator domain-containing protein</fullName>
    </recommendedName>
</protein>
<dbReference type="InterPro" id="IPR027381">
    <property type="entry name" value="LytR/CpsA/Psr_C"/>
</dbReference>
<dbReference type="NCBIfam" id="TIGR00350">
    <property type="entry name" value="lytR_cpsA_psr"/>
    <property type="match status" value="1"/>
</dbReference>
<dbReference type="PANTHER" id="PTHR33392:SF6">
    <property type="entry name" value="POLYISOPRENYL-TEICHOIC ACID--PEPTIDOGLYCAN TEICHOIC ACID TRANSFERASE TAGU"/>
    <property type="match status" value="1"/>
</dbReference>
<name>A0A410FTZ8_BIPS1</name>
<feature type="domain" description="Cell envelope-related transcriptional attenuator" evidence="2">
    <location>
        <begin position="60"/>
        <end position="200"/>
    </location>
</feature>
<evidence type="ECO:0000313" key="4">
    <source>
        <dbReference type="EMBL" id="QAA76400.1"/>
    </source>
</evidence>
<dbReference type="Proteomes" id="UP000287233">
    <property type="component" value="Chromosome"/>
</dbReference>
<dbReference type="Pfam" id="PF13399">
    <property type="entry name" value="LytR_C"/>
    <property type="match status" value="1"/>
</dbReference>
<dbReference type="PANTHER" id="PTHR33392">
    <property type="entry name" value="POLYISOPRENYL-TEICHOIC ACID--PEPTIDOGLYCAN TEICHOIC ACID TRANSFERASE TAGU"/>
    <property type="match status" value="1"/>
</dbReference>